<dbReference type="EMBL" id="JAHRIO010030941">
    <property type="protein sequence ID" value="MEQ2168397.1"/>
    <property type="molecule type" value="Genomic_DNA"/>
</dbReference>
<evidence type="ECO:0000313" key="2">
    <source>
        <dbReference type="Proteomes" id="UP001476798"/>
    </source>
</evidence>
<sequence length="109" mass="12534">MLSQQTGITPSFKVCDGKVNKTLCKQGFYTSCYYDMLSLGFFLVWRSSLSQETILFLSPHIYVPVFFNAAYSHLNAYFKILVNKHHFTHCLSDFCFEVLSLKASESSEH</sequence>
<comment type="caution">
    <text evidence="1">The sequence shown here is derived from an EMBL/GenBank/DDBJ whole genome shotgun (WGS) entry which is preliminary data.</text>
</comment>
<accession>A0ABV0NAH2</accession>
<reference evidence="1 2" key="1">
    <citation type="submission" date="2021-06" db="EMBL/GenBank/DDBJ databases">
        <authorList>
            <person name="Palmer J.M."/>
        </authorList>
    </citation>
    <scope>NUCLEOTIDE SEQUENCE [LARGE SCALE GENOMIC DNA]</scope>
    <source>
        <strain evidence="1 2">GA_2019</strain>
        <tissue evidence="1">Muscle</tissue>
    </source>
</reference>
<evidence type="ECO:0000313" key="1">
    <source>
        <dbReference type="EMBL" id="MEQ2168397.1"/>
    </source>
</evidence>
<protein>
    <submittedName>
        <fullName evidence="1">Uncharacterized protein</fullName>
    </submittedName>
</protein>
<keyword evidence="2" id="KW-1185">Reference proteome</keyword>
<proteinExistence type="predicted"/>
<organism evidence="1 2">
    <name type="scientific">Goodea atripinnis</name>
    <dbReference type="NCBI Taxonomy" id="208336"/>
    <lineage>
        <taxon>Eukaryota</taxon>
        <taxon>Metazoa</taxon>
        <taxon>Chordata</taxon>
        <taxon>Craniata</taxon>
        <taxon>Vertebrata</taxon>
        <taxon>Euteleostomi</taxon>
        <taxon>Actinopterygii</taxon>
        <taxon>Neopterygii</taxon>
        <taxon>Teleostei</taxon>
        <taxon>Neoteleostei</taxon>
        <taxon>Acanthomorphata</taxon>
        <taxon>Ovalentaria</taxon>
        <taxon>Atherinomorphae</taxon>
        <taxon>Cyprinodontiformes</taxon>
        <taxon>Goodeidae</taxon>
        <taxon>Goodea</taxon>
    </lineage>
</organism>
<dbReference type="Proteomes" id="UP001476798">
    <property type="component" value="Unassembled WGS sequence"/>
</dbReference>
<name>A0ABV0NAH2_9TELE</name>
<gene>
    <name evidence="1" type="ORF">GOODEAATRI_013909</name>
</gene>